<evidence type="ECO:0000313" key="3">
    <source>
        <dbReference type="Proteomes" id="UP000008947"/>
    </source>
</evidence>
<keyword evidence="1" id="KW-0812">Transmembrane</keyword>
<evidence type="ECO:0000313" key="2">
    <source>
        <dbReference type="EMBL" id="EJF77537.1"/>
    </source>
</evidence>
<dbReference type="AlphaFoldDB" id="J1J0L6"/>
<dbReference type="eggNOG" id="ENOG50301PK">
    <property type="taxonomic scope" value="Bacteria"/>
</dbReference>
<feature type="transmembrane region" description="Helical" evidence="1">
    <location>
        <begin position="108"/>
        <end position="130"/>
    </location>
</feature>
<comment type="caution">
    <text evidence="2">The sequence shown here is derived from an EMBL/GenBank/DDBJ whole genome shotgun (WGS) entry which is preliminary data.</text>
</comment>
<sequence>MLLPYLKKIALFGIISILFTGHVSSQQSKDYDPWKHICVNGKIPVLRDVRDPSSVIKCISEAEANYDKSLLPEWARKYKVIGVGPKVAAISEEDYNEILEHRFDKNKIIEWFVIGLVIIAIMSLPINILWRFRLKIPACLFAMVTALAVIAIPFIFGS</sequence>
<dbReference type="RefSeq" id="WP_006924570.1">
    <property type="nucleotide sequence ID" value="NZ_JH725025.1"/>
</dbReference>
<protein>
    <submittedName>
        <fullName evidence="2">Uncharacterized protein</fullName>
    </submittedName>
</protein>
<keyword evidence="3" id="KW-1185">Reference proteome</keyword>
<evidence type="ECO:0000256" key="1">
    <source>
        <dbReference type="SAM" id="Phobius"/>
    </source>
</evidence>
<keyword evidence="1" id="KW-1133">Transmembrane helix</keyword>
<dbReference type="EMBL" id="AILU01000043">
    <property type="protein sequence ID" value="EJF77537.1"/>
    <property type="molecule type" value="Genomic_DNA"/>
</dbReference>
<keyword evidence="1" id="KW-0472">Membrane</keyword>
<organism evidence="2 3">
    <name type="scientific">Candidatus Bartonella washoeensis Sb944nv</name>
    <dbReference type="NCBI Taxonomy" id="1094563"/>
    <lineage>
        <taxon>Bacteria</taxon>
        <taxon>Pseudomonadati</taxon>
        <taxon>Pseudomonadota</taxon>
        <taxon>Alphaproteobacteria</taxon>
        <taxon>Hyphomicrobiales</taxon>
        <taxon>Bartonellaceae</taxon>
        <taxon>Bartonella</taxon>
    </lineage>
</organism>
<dbReference type="Proteomes" id="UP000008947">
    <property type="component" value="Unassembled WGS sequence"/>
</dbReference>
<reference evidence="2 3" key="1">
    <citation type="submission" date="2012-03" db="EMBL/GenBank/DDBJ databases">
        <title>The Genome Sequence of Bartonella washoensis Sb944nv.</title>
        <authorList>
            <consortium name="The Broad Institute Genome Sequencing Platform"/>
            <consortium name="The Broad Institute Genome Sequencing Center for Infectious Disease"/>
            <person name="Feldgarden M."/>
            <person name="Kirby J."/>
            <person name="Kosoy M."/>
            <person name="Birtles R."/>
            <person name="Probert W.S."/>
            <person name="Chiaraviglio L."/>
            <person name="Young S.K."/>
            <person name="Zeng Q."/>
            <person name="Gargeya S."/>
            <person name="Fitzgerald M."/>
            <person name="Haas B."/>
            <person name="Abouelleil A."/>
            <person name="Alvarado L."/>
            <person name="Arachchi H.M."/>
            <person name="Berlin A."/>
            <person name="Chapman S.B."/>
            <person name="Gearin G."/>
            <person name="Goldberg J."/>
            <person name="Griggs A."/>
            <person name="Gujja S."/>
            <person name="Hansen M."/>
            <person name="Heiman D."/>
            <person name="Howarth C."/>
            <person name="Larimer J."/>
            <person name="Lui A."/>
            <person name="MacDonald P.J.P."/>
            <person name="McCowen C."/>
            <person name="Montmayeur A."/>
            <person name="Murphy C."/>
            <person name="Neiman D."/>
            <person name="Pearson M."/>
            <person name="Priest M."/>
            <person name="Roberts A."/>
            <person name="Saif S."/>
            <person name="Shea T."/>
            <person name="Sisk P."/>
            <person name="Stolte C."/>
            <person name="Sykes S."/>
            <person name="Wortman J."/>
            <person name="Nusbaum C."/>
            <person name="Birren B."/>
        </authorList>
    </citation>
    <scope>NUCLEOTIDE SEQUENCE [LARGE SCALE GENOMIC DNA]</scope>
    <source>
        <strain evidence="2 3">Sb944nv</strain>
    </source>
</reference>
<feature type="transmembrane region" description="Helical" evidence="1">
    <location>
        <begin position="137"/>
        <end position="156"/>
    </location>
</feature>
<proteinExistence type="predicted"/>
<name>J1J0L6_9HYPH</name>
<gene>
    <name evidence="2" type="ORF">MCQ_01496</name>
</gene>
<dbReference type="HOGENOM" id="CLU_143995_0_0_5"/>
<accession>J1J0L6</accession>